<feature type="domain" description="DUF7033" evidence="1">
    <location>
        <begin position="65"/>
        <end position="146"/>
    </location>
</feature>
<dbReference type="InterPro" id="IPR011330">
    <property type="entry name" value="Glyco_hydro/deAcase_b/a-brl"/>
</dbReference>
<dbReference type="Pfam" id="PF23019">
    <property type="entry name" value="DUF7033"/>
    <property type="match status" value="1"/>
</dbReference>
<evidence type="ECO:0000313" key="2">
    <source>
        <dbReference type="EMBL" id="AEX85652.1"/>
    </source>
</evidence>
<dbReference type="STRING" id="443254.Marpi_1248"/>
<protein>
    <recommendedName>
        <fullName evidence="1">DUF7033 domain-containing protein</fullName>
    </recommendedName>
</protein>
<dbReference type="OrthoDB" id="5573484at2"/>
<organism evidence="2 3">
    <name type="scientific">Marinitoga piezophila (strain DSM 14283 / JCM 11233 / KA3)</name>
    <dbReference type="NCBI Taxonomy" id="443254"/>
    <lineage>
        <taxon>Bacteria</taxon>
        <taxon>Thermotogati</taxon>
        <taxon>Thermotogota</taxon>
        <taxon>Thermotogae</taxon>
        <taxon>Petrotogales</taxon>
        <taxon>Petrotogaceae</taxon>
        <taxon>Marinitoga</taxon>
    </lineage>
</organism>
<accession>H2J2W1</accession>
<proteinExistence type="predicted"/>
<evidence type="ECO:0000259" key="1">
    <source>
        <dbReference type="Pfam" id="PF23019"/>
    </source>
</evidence>
<dbReference type="RefSeq" id="WP_014296723.1">
    <property type="nucleotide sequence ID" value="NC_016751.1"/>
</dbReference>
<gene>
    <name evidence="2" type="ordered locus">Marpi_1248</name>
</gene>
<dbReference type="HOGENOM" id="CLU_046673_1_0_0"/>
<reference evidence="2 3" key="1">
    <citation type="journal article" date="2012" name="J. Bacteriol.">
        <title>Complete Genome Sequence of the Thermophilic, Piezophilic, Heterotrophic Bacterium Marinitoga piezophila KA3.</title>
        <authorList>
            <person name="Lucas S."/>
            <person name="Han J."/>
            <person name="Lapidus A."/>
            <person name="Cheng J.F."/>
            <person name="Goodwin L.A."/>
            <person name="Pitluck S."/>
            <person name="Peters L."/>
            <person name="Mikhailova N."/>
            <person name="Teshima H."/>
            <person name="Detter J.C."/>
            <person name="Han C."/>
            <person name="Tapia R."/>
            <person name="Land M."/>
            <person name="Hauser L."/>
            <person name="Kyrpides N.C."/>
            <person name="Ivanova N."/>
            <person name="Pagani I."/>
            <person name="Vannier P."/>
            <person name="Oger P."/>
            <person name="Bartlett D.H."/>
            <person name="Noll K.M."/>
            <person name="Woyke T."/>
            <person name="Jebbar M."/>
        </authorList>
    </citation>
    <scope>NUCLEOTIDE SEQUENCE [LARGE SCALE GENOMIC DNA]</scope>
    <source>
        <strain evidence="3">DSM 14283 / JCM 11233 / KA3</strain>
    </source>
</reference>
<sequence length="418" mass="50114">MNLNIQDIKIYVERFLNSIFKGEIKINVVNDYYVLNNILDFRIYKFWEKSDEELLNDFEDCSFKNDYIGTIFFFLSGYWEYIHNDKKDQYGRFIYNESFQYKKNIIEVPIVDILVDNIKEELNLEYKANKSLLFLTHDVDHLSFLKQKIFYRKLFGDIIKRRNFKDALDKILRKIKNNDPYDLKYLLFTHKKLNIKGTFFFLPKKQEKNIDGGYNLLKNQEYLKRIFNEIIKSNGNIGIHYDAKYLMNKDMKKDISDIKSIFNVNIFSGRAHYLIFDITKTFDILEKSGIILDTTGGYAENIGFRFGTSKPFKPYNFNEKREYNLIEVPLIVMEGTLQNKNYMNLTPDDGFNKIKKMIDKIEKYNGIFTFLWHNSSFYTIDWKDWEWIYVESVKYALNKGFLSVNAQDILNIWSENDE</sequence>
<keyword evidence="3" id="KW-1185">Reference proteome</keyword>
<dbReference type="KEGG" id="mpz:Marpi_1248"/>
<evidence type="ECO:0000313" key="3">
    <source>
        <dbReference type="Proteomes" id="UP000007161"/>
    </source>
</evidence>
<dbReference type="EMBL" id="CP003257">
    <property type="protein sequence ID" value="AEX85652.1"/>
    <property type="molecule type" value="Genomic_DNA"/>
</dbReference>
<dbReference type="Gene3D" id="3.20.20.370">
    <property type="entry name" value="Glycoside hydrolase/deacetylase"/>
    <property type="match status" value="1"/>
</dbReference>
<name>H2J2W1_MARPK</name>
<dbReference type="InterPro" id="IPR054297">
    <property type="entry name" value="DUF7033"/>
</dbReference>
<dbReference type="Proteomes" id="UP000007161">
    <property type="component" value="Chromosome"/>
</dbReference>
<dbReference type="eggNOG" id="COG0726">
    <property type="taxonomic scope" value="Bacteria"/>
</dbReference>
<dbReference type="SUPFAM" id="SSF88713">
    <property type="entry name" value="Glycoside hydrolase/deacetylase"/>
    <property type="match status" value="1"/>
</dbReference>
<dbReference type="GO" id="GO:0005975">
    <property type="term" value="P:carbohydrate metabolic process"/>
    <property type="evidence" value="ECO:0007669"/>
    <property type="project" value="InterPro"/>
</dbReference>
<dbReference type="AlphaFoldDB" id="H2J2W1"/>
<reference evidence="3" key="2">
    <citation type="submission" date="2012-01" db="EMBL/GenBank/DDBJ databases">
        <title>Complete sequence of chromosome of Marinitoga piezophila KA3.</title>
        <authorList>
            <person name="Lucas S."/>
            <person name="Han J."/>
            <person name="Lapidus A."/>
            <person name="Cheng J.-F."/>
            <person name="Goodwin L."/>
            <person name="Pitluck S."/>
            <person name="Peters L."/>
            <person name="Mikhailova N."/>
            <person name="Teshima H."/>
            <person name="Detter J.C."/>
            <person name="Han C."/>
            <person name="Tapia R."/>
            <person name="Land M."/>
            <person name="Hauser L."/>
            <person name="Kyrpides N."/>
            <person name="Ivanova N."/>
            <person name="Pagani I."/>
            <person name="Jebbar M."/>
            <person name="Vannier P."/>
            <person name="Oger P."/>
            <person name="Cario A."/>
            <person name="Bartlett D."/>
            <person name="Noll K.M."/>
            <person name="Woyke T."/>
        </authorList>
    </citation>
    <scope>NUCLEOTIDE SEQUENCE [LARGE SCALE GENOMIC DNA]</scope>
    <source>
        <strain evidence="3">DSM 14283 / JCM 11233 / KA3</strain>
    </source>
</reference>